<dbReference type="Gene3D" id="1.20.5.110">
    <property type="match status" value="1"/>
</dbReference>
<evidence type="ECO:0000256" key="7">
    <source>
        <dbReference type="ARBA" id="ARBA00023054"/>
    </source>
</evidence>
<evidence type="ECO:0000256" key="10">
    <source>
        <dbReference type="SAM" id="Phobius"/>
    </source>
</evidence>
<dbReference type="EnsemblMetazoa" id="SMAR014036-RA">
    <property type="protein sequence ID" value="SMAR014036-PA"/>
    <property type="gene ID" value="SMAR014036"/>
</dbReference>
<evidence type="ECO:0000256" key="4">
    <source>
        <dbReference type="ARBA" id="ARBA00022927"/>
    </source>
</evidence>
<evidence type="ECO:0000256" key="6">
    <source>
        <dbReference type="ARBA" id="ARBA00023034"/>
    </source>
</evidence>
<protein>
    <recommendedName>
        <fullName evidence="11">t-SNARE coiled-coil homology domain-containing protein</fullName>
    </recommendedName>
</protein>
<evidence type="ECO:0000313" key="12">
    <source>
        <dbReference type="EnsemblMetazoa" id="SMAR014036-PA"/>
    </source>
</evidence>
<keyword evidence="4" id="KW-0653">Protein transport</keyword>
<organism evidence="12 13">
    <name type="scientific">Strigamia maritima</name>
    <name type="common">European centipede</name>
    <name type="synonym">Geophilus maritimus</name>
    <dbReference type="NCBI Taxonomy" id="126957"/>
    <lineage>
        <taxon>Eukaryota</taxon>
        <taxon>Metazoa</taxon>
        <taxon>Ecdysozoa</taxon>
        <taxon>Arthropoda</taxon>
        <taxon>Myriapoda</taxon>
        <taxon>Chilopoda</taxon>
        <taxon>Pleurostigmophora</taxon>
        <taxon>Geophilomorpha</taxon>
        <taxon>Linotaeniidae</taxon>
        <taxon>Strigamia</taxon>
    </lineage>
</organism>
<reference evidence="12" key="2">
    <citation type="submission" date="2015-02" db="UniProtKB">
        <authorList>
            <consortium name="EnsemblMetazoa"/>
        </authorList>
    </citation>
    <scope>IDENTIFICATION</scope>
</reference>
<dbReference type="SUPFAM" id="SSF47661">
    <property type="entry name" value="t-snare proteins"/>
    <property type="match status" value="2"/>
</dbReference>
<feature type="transmembrane region" description="Helical" evidence="10">
    <location>
        <begin position="83"/>
        <end position="102"/>
    </location>
</feature>
<evidence type="ECO:0000313" key="13">
    <source>
        <dbReference type="Proteomes" id="UP000014500"/>
    </source>
</evidence>
<dbReference type="GO" id="GO:0006886">
    <property type="term" value="P:intracellular protein transport"/>
    <property type="evidence" value="ECO:0007669"/>
    <property type="project" value="InterPro"/>
</dbReference>
<dbReference type="Gene3D" id="1.20.58.90">
    <property type="match status" value="1"/>
</dbReference>
<keyword evidence="2" id="KW-0813">Transport</keyword>
<accession>T1JJK6</accession>
<evidence type="ECO:0000259" key="11">
    <source>
        <dbReference type="PROSITE" id="PS50192"/>
    </source>
</evidence>
<dbReference type="OMA" id="EHDPYRF"/>
<keyword evidence="7" id="KW-0175">Coiled coil</keyword>
<comment type="subcellular location">
    <subcellularLocation>
        <location evidence="9">Golgi apparatus</location>
        <location evidence="9">trans-Golgi network membrane</location>
        <topology evidence="9">Single-pass type IV membrane protein</topology>
    </subcellularLocation>
</comment>
<evidence type="ECO:0000256" key="8">
    <source>
        <dbReference type="ARBA" id="ARBA00023136"/>
    </source>
</evidence>
<dbReference type="Proteomes" id="UP000014500">
    <property type="component" value="Unassembled WGS sequence"/>
</dbReference>
<dbReference type="GO" id="GO:0031090">
    <property type="term" value="C:organelle membrane"/>
    <property type="evidence" value="ECO:0007669"/>
    <property type="project" value="UniProtKB-ARBA"/>
</dbReference>
<dbReference type="GO" id="GO:0048193">
    <property type="term" value="P:Golgi vesicle transport"/>
    <property type="evidence" value="ECO:0007669"/>
    <property type="project" value="InterPro"/>
</dbReference>
<dbReference type="InterPro" id="IPR015260">
    <property type="entry name" value="Syntaxin-6/10/61_N"/>
</dbReference>
<dbReference type="InterPro" id="IPR006012">
    <property type="entry name" value="Syntaxin/epimorphin_CS"/>
</dbReference>
<dbReference type="SMART" id="SM00397">
    <property type="entry name" value="t_SNARE"/>
    <property type="match status" value="1"/>
</dbReference>
<dbReference type="CDD" id="cd15851">
    <property type="entry name" value="SNARE_Syntaxin6"/>
    <property type="match status" value="1"/>
</dbReference>
<evidence type="ECO:0000256" key="5">
    <source>
        <dbReference type="ARBA" id="ARBA00022989"/>
    </source>
</evidence>
<keyword evidence="13" id="KW-1185">Reference proteome</keyword>
<keyword evidence="6" id="KW-0333">Golgi apparatus</keyword>
<dbReference type="FunFam" id="1.20.5.110:FF:000006">
    <property type="entry name" value="Syntaxin 6"/>
    <property type="match status" value="1"/>
</dbReference>
<dbReference type="AlphaFoldDB" id="T1JJK6"/>
<comment type="similarity">
    <text evidence="1">Belongs to the syntaxin family.</text>
</comment>
<dbReference type="SUPFAM" id="SSF58038">
    <property type="entry name" value="SNARE fusion complex"/>
    <property type="match status" value="1"/>
</dbReference>
<dbReference type="InterPro" id="IPR010989">
    <property type="entry name" value="SNARE"/>
</dbReference>
<reference evidence="13" key="1">
    <citation type="submission" date="2011-05" db="EMBL/GenBank/DDBJ databases">
        <authorList>
            <person name="Richards S.R."/>
            <person name="Qu J."/>
            <person name="Jiang H."/>
            <person name="Jhangiani S.N."/>
            <person name="Agravi P."/>
            <person name="Goodspeed R."/>
            <person name="Gross S."/>
            <person name="Mandapat C."/>
            <person name="Jackson L."/>
            <person name="Mathew T."/>
            <person name="Pu L."/>
            <person name="Thornton R."/>
            <person name="Saada N."/>
            <person name="Wilczek-Boney K.B."/>
            <person name="Lee S."/>
            <person name="Kovar C."/>
            <person name="Wu Y."/>
            <person name="Scherer S.E."/>
            <person name="Worley K.C."/>
            <person name="Muzny D.M."/>
            <person name="Gibbs R."/>
        </authorList>
    </citation>
    <scope>NUCLEOTIDE SEQUENCE</scope>
    <source>
        <strain evidence="13">Brora</strain>
    </source>
</reference>
<evidence type="ECO:0000256" key="2">
    <source>
        <dbReference type="ARBA" id="ARBA00022448"/>
    </source>
</evidence>
<sequence length="261" mass="30450">MTLEDPFFVVKEDVTKAVKNTKGLYERWCECREEPGLVSKEELEWITNELRNSLRSIEWDLEDLEETINILEIFKHEISLKRFCLCFAGFILAYMAITFLYSHSTIVEKNPKKFKLDNGEIATRKGFIEQARQDIKVMKEKMNINKIREKKMKQPLLNNSSPVRSGHYTRLKTEVESPNKELIDGNQMQQQVLVKTQDEQLDLIHDSVGTLKTMSRQIGRELEEQAIMLDEFGHEIDNTESKLDTTMKKVAKVLHMSNGKH</sequence>
<keyword evidence="3 10" id="KW-0812">Transmembrane</keyword>
<dbReference type="FunFam" id="1.20.58.90:FF:000004">
    <property type="entry name" value="Syntaxin 10"/>
    <property type="match status" value="1"/>
</dbReference>
<feature type="domain" description="T-SNARE coiled-coil homology" evidence="11">
    <location>
        <begin position="191"/>
        <end position="253"/>
    </location>
</feature>
<dbReference type="eggNOG" id="KOG3202">
    <property type="taxonomic scope" value="Eukaryota"/>
</dbReference>
<dbReference type="GO" id="GO:0005484">
    <property type="term" value="F:SNAP receptor activity"/>
    <property type="evidence" value="ECO:0007669"/>
    <property type="project" value="InterPro"/>
</dbReference>
<evidence type="ECO:0000256" key="1">
    <source>
        <dbReference type="ARBA" id="ARBA00009063"/>
    </source>
</evidence>
<evidence type="ECO:0000256" key="3">
    <source>
        <dbReference type="ARBA" id="ARBA00022692"/>
    </source>
</evidence>
<dbReference type="GO" id="GO:0005802">
    <property type="term" value="C:trans-Golgi network"/>
    <property type="evidence" value="ECO:0007669"/>
    <property type="project" value="UniProtKB-ARBA"/>
</dbReference>
<dbReference type="PROSITE" id="PS50192">
    <property type="entry name" value="T_SNARE"/>
    <property type="match status" value="1"/>
</dbReference>
<dbReference type="Pfam" id="PF09177">
    <property type="entry name" value="STX6_10_61_N"/>
    <property type="match status" value="1"/>
</dbReference>
<keyword evidence="8 10" id="KW-0472">Membrane</keyword>
<dbReference type="CDD" id="cd21443">
    <property type="entry name" value="SNARE_NTD_STX6_STX10"/>
    <property type="match status" value="1"/>
</dbReference>
<keyword evidence="5 10" id="KW-1133">Transmembrane helix</keyword>
<dbReference type="PANTHER" id="PTHR12791">
    <property type="entry name" value="GOLGI SNARE BET1-RELATED"/>
    <property type="match status" value="1"/>
</dbReference>
<dbReference type="PhylomeDB" id="T1JJK6"/>
<proteinExistence type="inferred from homology"/>
<dbReference type="InterPro" id="IPR000727">
    <property type="entry name" value="T_SNARE_dom"/>
</dbReference>
<dbReference type="STRING" id="126957.T1JJK6"/>
<dbReference type="PROSITE" id="PS00914">
    <property type="entry name" value="SYNTAXIN"/>
    <property type="match status" value="1"/>
</dbReference>
<evidence type="ECO:0000256" key="9">
    <source>
        <dbReference type="ARBA" id="ARBA00037801"/>
    </source>
</evidence>
<name>T1JJK6_STRMM</name>
<dbReference type="EMBL" id="JH431671">
    <property type="status" value="NOT_ANNOTATED_CDS"/>
    <property type="molecule type" value="Genomic_DNA"/>
</dbReference>
<dbReference type="HOGENOM" id="CLU_061883_1_0_1"/>